<dbReference type="RefSeq" id="WP_207396113.1">
    <property type="nucleotide sequence ID" value="NZ_JABRWO010000004.1"/>
</dbReference>
<feature type="compositionally biased region" description="Basic and acidic residues" evidence="1">
    <location>
        <begin position="1"/>
        <end position="14"/>
    </location>
</feature>
<evidence type="ECO:0000313" key="2">
    <source>
        <dbReference type="EMBL" id="MBA2114656.1"/>
    </source>
</evidence>
<dbReference type="AlphaFoldDB" id="A0A7V8V4L9"/>
<comment type="caution">
    <text evidence="2">The sequence shown here is derived from an EMBL/GenBank/DDBJ whole genome shotgun (WGS) entry which is preliminary data.</text>
</comment>
<feature type="region of interest" description="Disordered" evidence="1">
    <location>
        <begin position="150"/>
        <end position="173"/>
    </location>
</feature>
<dbReference type="EMBL" id="JABRWO010000004">
    <property type="protein sequence ID" value="MBA2114656.1"/>
    <property type="molecule type" value="Genomic_DNA"/>
</dbReference>
<feature type="compositionally biased region" description="Basic and acidic residues" evidence="1">
    <location>
        <begin position="27"/>
        <end position="42"/>
    </location>
</feature>
<reference evidence="2 3" key="1">
    <citation type="submission" date="2020-05" db="EMBL/GenBank/DDBJ databases">
        <title>Bremerella alba sp. nov., a novel planctomycete isolated from the surface of the macroalga Fucus spiralis.</title>
        <authorList>
            <person name="Godinho O."/>
            <person name="Botelho R."/>
            <person name="Albuquerque L."/>
            <person name="Wiegand S."/>
            <person name="Da Costa M.S."/>
            <person name="Lobo-Da-Cunha A."/>
            <person name="Jogler C."/>
            <person name="Lage O.M."/>
        </authorList>
    </citation>
    <scope>NUCLEOTIDE SEQUENCE [LARGE SCALE GENOMIC DNA]</scope>
    <source>
        <strain evidence="2 3">FF15</strain>
    </source>
</reference>
<organism evidence="2 3">
    <name type="scientific">Bremerella alba</name>
    <dbReference type="NCBI Taxonomy" id="980252"/>
    <lineage>
        <taxon>Bacteria</taxon>
        <taxon>Pseudomonadati</taxon>
        <taxon>Planctomycetota</taxon>
        <taxon>Planctomycetia</taxon>
        <taxon>Pirellulales</taxon>
        <taxon>Pirellulaceae</taxon>
        <taxon>Bremerella</taxon>
    </lineage>
</organism>
<keyword evidence="3" id="KW-1185">Reference proteome</keyword>
<evidence type="ECO:0000256" key="1">
    <source>
        <dbReference type="SAM" id="MobiDB-lite"/>
    </source>
</evidence>
<evidence type="ECO:0000313" key="3">
    <source>
        <dbReference type="Proteomes" id="UP000551616"/>
    </source>
</evidence>
<dbReference type="Proteomes" id="UP000551616">
    <property type="component" value="Unassembled WGS sequence"/>
</dbReference>
<feature type="compositionally biased region" description="Basic and acidic residues" evidence="1">
    <location>
        <begin position="150"/>
        <end position="159"/>
    </location>
</feature>
<gene>
    <name evidence="2" type="ORF">HOV93_18220</name>
</gene>
<feature type="region of interest" description="Disordered" evidence="1">
    <location>
        <begin position="1"/>
        <end position="59"/>
    </location>
</feature>
<accession>A0A7V8V4L9</accession>
<feature type="compositionally biased region" description="Basic and acidic residues" evidence="1">
    <location>
        <begin position="49"/>
        <end position="59"/>
    </location>
</feature>
<sequence>MTHSPDTHPQRIDLADDDQSPSAETAQEAKETARELRTDAKQKSRRARDKTLERGQQFAEERKTMIAKEVGVFGSAVRSASESLEADGEESVAQYAEMCAEELEQASDYLGQRSVQDLYHDANRFARKHPQVFLGGMFIAGIVAARFLKASEPEPETRDPMPPPSSGGPQNLS</sequence>
<proteinExistence type="predicted"/>
<protein>
    <submittedName>
        <fullName evidence="2">Uncharacterized protein</fullName>
    </submittedName>
</protein>
<name>A0A7V8V4L9_9BACT</name>